<dbReference type="InterPro" id="IPR026349">
    <property type="entry name" value="CHP04255"/>
</dbReference>
<proteinExistence type="predicted"/>
<gene>
    <name evidence="1" type="ORF">J0A69_02155</name>
</gene>
<comment type="caution">
    <text evidence="1">The sequence shown here is derived from an EMBL/GenBank/DDBJ whole genome shotgun (WGS) entry which is preliminary data.</text>
</comment>
<evidence type="ECO:0000313" key="2">
    <source>
        <dbReference type="Proteomes" id="UP000664480"/>
    </source>
</evidence>
<protein>
    <submittedName>
        <fullName evidence="1">TIGR04255 family protein</fullName>
    </submittedName>
</protein>
<sequence length="242" mass="28167">MKLQNAPIKEAVFDIRIDKINIQKPEELLKIRDFLSGNFPELKNIHKVHGTIQLKDGISIKSDTKSDLNGFSFISKDKSKQIQVRLDGFTLNVLKPYESWETHFSEFIVHWETYSKLFAPNKILRIATRFINRIEIPIPFTRFEDYLNVVPAIPKSLPKSIKNFFLQVQVPCDDGYREAILTQAIEPRNNNTLPVIIDIDVFQELGLTNDLEKLTTNFNEIRKIKNKIFIDCISEKTLNQYL</sequence>
<dbReference type="EMBL" id="JAFKCU010000001">
    <property type="protein sequence ID" value="MBN7814208.1"/>
    <property type="molecule type" value="Genomic_DNA"/>
</dbReference>
<accession>A0ABS3CAS4</accession>
<name>A0ABS3CAS4_9BACT</name>
<organism evidence="1 2">
    <name type="scientific">Algoriphagus pacificus</name>
    <dbReference type="NCBI Taxonomy" id="2811234"/>
    <lineage>
        <taxon>Bacteria</taxon>
        <taxon>Pseudomonadati</taxon>
        <taxon>Bacteroidota</taxon>
        <taxon>Cytophagia</taxon>
        <taxon>Cytophagales</taxon>
        <taxon>Cyclobacteriaceae</taxon>
        <taxon>Algoriphagus</taxon>
    </lineage>
</organism>
<dbReference type="Proteomes" id="UP000664480">
    <property type="component" value="Unassembled WGS sequence"/>
</dbReference>
<dbReference type="RefSeq" id="WP_206584865.1">
    <property type="nucleotide sequence ID" value="NZ_JAFKCU010000001.1"/>
</dbReference>
<reference evidence="1 2" key="1">
    <citation type="submission" date="2021-03" db="EMBL/GenBank/DDBJ databases">
        <title>novel species isolated from a fishpond in China.</title>
        <authorList>
            <person name="Lu H."/>
            <person name="Cai Z."/>
        </authorList>
    </citation>
    <scope>NUCLEOTIDE SEQUENCE [LARGE SCALE GENOMIC DNA]</scope>
    <source>
        <strain evidence="1 2">YJ13C</strain>
    </source>
</reference>
<dbReference type="NCBIfam" id="TIGR04255">
    <property type="entry name" value="sporadTIGR04255"/>
    <property type="match status" value="1"/>
</dbReference>
<keyword evidence="2" id="KW-1185">Reference proteome</keyword>
<evidence type="ECO:0000313" key="1">
    <source>
        <dbReference type="EMBL" id="MBN7814208.1"/>
    </source>
</evidence>